<feature type="compositionally biased region" description="Polar residues" evidence="6">
    <location>
        <begin position="344"/>
        <end position="365"/>
    </location>
</feature>
<evidence type="ECO:0000256" key="5">
    <source>
        <dbReference type="ARBA" id="ARBA00023203"/>
    </source>
</evidence>
<evidence type="ECO:0000259" key="7">
    <source>
        <dbReference type="PROSITE" id="PS50081"/>
    </source>
</evidence>
<dbReference type="RefSeq" id="XP_003289857.1">
    <property type="nucleotide sequence ID" value="XM_003289809.1"/>
</dbReference>
<feature type="compositionally biased region" description="Low complexity" evidence="6">
    <location>
        <begin position="383"/>
        <end position="416"/>
    </location>
</feature>
<evidence type="ECO:0008006" key="12">
    <source>
        <dbReference type="Google" id="ProtNLM"/>
    </source>
</evidence>
<dbReference type="GO" id="GO:0000281">
    <property type="term" value="P:mitotic cytokinesis"/>
    <property type="evidence" value="ECO:0007669"/>
    <property type="project" value="EnsemblProtists"/>
</dbReference>
<dbReference type="GO" id="GO:0031254">
    <property type="term" value="C:cell trailing edge"/>
    <property type="evidence" value="ECO:0007669"/>
    <property type="project" value="EnsemblProtists"/>
</dbReference>
<dbReference type="Gene3D" id="1.20.58.2220">
    <property type="entry name" value="Formin, FH2 domain"/>
    <property type="match status" value="1"/>
</dbReference>
<dbReference type="PANTHER" id="PTHR45691:SF6">
    <property type="entry name" value="PROTEIN DIAPHANOUS"/>
    <property type="match status" value="1"/>
</dbReference>
<feature type="compositionally biased region" description="Polar residues" evidence="6">
    <location>
        <begin position="371"/>
        <end position="382"/>
    </location>
</feature>
<feature type="compositionally biased region" description="Polar residues" evidence="6">
    <location>
        <begin position="227"/>
        <end position="254"/>
    </location>
</feature>
<dbReference type="STRING" id="5786.F0ZR10"/>
<dbReference type="KEGG" id="dpp:DICPUDRAFT_154316"/>
<dbReference type="SUPFAM" id="SSF48371">
    <property type="entry name" value="ARM repeat"/>
    <property type="match status" value="1"/>
</dbReference>
<dbReference type="CDD" id="cd00029">
    <property type="entry name" value="C1"/>
    <property type="match status" value="1"/>
</dbReference>
<dbReference type="Pfam" id="PF06367">
    <property type="entry name" value="Drf_FH3"/>
    <property type="match status" value="1"/>
</dbReference>
<dbReference type="GO" id="GO:0030041">
    <property type="term" value="P:actin filament polymerization"/>
    <property type="evidence" value="ECO:0000318"/>
    <property type="project" value="GO_Central"/>
</dbReference>
<sequence>MDNEPSLSSSSSSSSSSTSTSTLSEEVSREEQSLKDLESDHNNDDNNNNNGNNDNDNNNNQPIKTTSFEETPNIDHQQEQQAINQDVFKKNQEDEEKIEREQKEKENEEKEKEKEKEEKEKEEKEKEKEKEKENISQSPPSPPPPPPPPSPPLPTITLNPPPKTENKPPSPKPTVTFTDTNKTNTSSPKTNGNKKEGAITASISSEDIMALTSLNGSTANDKGGKRTASTILRSKSSPNPGANNPSHNQNQNGAIANKDVNNAVNLPVVNEEEDPLPKFQHDFRLHRGTSSCVYCGENTRIWSTSYKCFFCGVVCHKKCLESMNTIPCSSAIHMNKLNPKRRSQTFSHPTNNDNSVAPGSPSLVSSLAAPQPSNQDIPSLNSTPTLSPANANNNNNDDTSSQLTTSTTSTTLSSLNELNGSEKPDDDMINLMFDTLMADLDLTIPASKLSTTRKWLLLEQKFKLKKDELLPEYFIKNLQEQPSKSIFQSLVVILRTNVTKGWMNSFVAMNGVEILFSLLLKSKRKDYKDDCVISIGKVMSNPIGLNAVAGLPIAPKAIVKVIRSKQFGLKSKAIAIELLTVMLLDKYVPGGCSLVLKALTKTKEKRRFAFFVRFIKDNESLEMKTKALCFINVLIFEMEDMNVRVNIRSEFLRLGLYNYLRDLKKGLTHEKTLYTQIEIFEEMMNEDNQELDLRLEDLKKQLGIDIEDVDQVYKALKNTTNKSGLNKSLLNILQNLLVIKACDPIDGTKYFIMCDTLIKQISLHKGGFEDPNNFDFRGLMIGLENASAEVTLNRKLGELEKQNIDKAMKLQEQDINIKSLVDLLKQVKEGGASDPAMVKKIEEMIKSMEPPPSAPEPSAIGVPPPPPPPPGGKLAGGAIVLPGSPDEAGAPPPPPPPPPPGGAGAPPPPPPPPGKGFKKAPAAIQCRPPPKVPKPKHPLKALQWTKLPPVKVNESLFDKLGPMDDVNLPWESIEDEFAAKVIIREKKVVKPKGPAQVIDPKLGQNISIFLSQFKGIPTKQLIACIQNMDEQQISRDQVKQMSKLLPSKEDMAALKEYLQAEDRSKLSVADQYCIDIGALPFASEKISMFLLKSEFKSRLEEVKPQIGAVSLACDEVFKSKKLLRIIEIILVLGNFINYGTPRGDQSGFKIECLYKLVDTKSSDLSSNLINTFVKYCTEKEPQLLTFADEMPSLATARKTIWSGVVADVSSIGRDVNSVKQMVETLQKANEPFNQSIVTFLSSASSEVERMRKLLESTQENFKKLCIFFAEDPTKVQPEELFDIFGRFITLFENATTHLQQQKEEQEKEAKRQQQKQQRQERAVRKLTTSNEDKNDGGSADKSDEEDVVNDLLMAVRDGDAFRGRFGRRRVAIASSKITPNLDPTKILPTSSPSKEKS</sequence>
<dbReference type="InterPro" id="IPR015425">
    <property type="entry name" value="FH2_Formin"/>
</dbReference>
<dbReference type="eggNOG" id="KOG1922">
    <property type="taxonomic scope" value="Eukaryota"/>
</dbReference>
<evidence type="ECO:0000256" key="6">
    <source>
        <dbReference type="SAM" id="MobiDB-lite"/>
    </source>
</evidence>
<dbReference type="Pfam" id="PF02181">
    <property type="entry name" value="FH2"/>
    <property type="match status" value="1"/>
</dbReference>
<feature type="compositionally biased region" description="Basic and acidic residues" evidence="6">
    <location>
        <begin position="1300"/>
        <end position="1323"/>
    </location>
</feature>
<dbReference type="Proteomes" id="UP000001064">
    <property type="component" value="Unassembled WGS sequence"/>
</dbReference>
<feature type="compositionally biased region" description="Basic and acidic residues" evidence="6">
    <location>
        <begin position="1330"/>
        <end position="1341"/>
    </location>
</feature>
<dbReference type="GO" id="GO:0003779">
    <property type="term" value="F:actin binding"/>
    <property type="evidence" value="ECO:0007669"/>
    <property type="project" value="UniProtKB-KW"/>
</dbReference>
<gene>
    <name evidence="10" type="ORF">DICPUDRAFT_154316</name>
</gene>
<dbReference type="GO" id="GO:0032433">
    <property type="term" value="C:filopodium tip"/>
    <property type="evidence" value="ECO:0007669"/>
    <property type="project" value="EnsemblProtists"/>
</dbReference>
<keyword evidence="3" id="KW-0862">Zinc</keyword>
<feature type="region of interest" description="Disordered" evidence="6">
    <location>
        <begin position="1373"/>
        <end position="1397"/>
    </location>
</feature>
<dbReference type="SMART" id="SM00498">
    <property type="entry name" value="FH2"/>
    <property type="match status" value="1"/>
</dbReference>
<evidence type="ECO:0000256" key="4">
    <source>
        <dbReference type="ARBA" id="ARBA00023054"/>
    </source>
</evidence>
<feature type="compositionally biased region" description="Pro residues" evidence="6">
    <location>
        <begin position="890"/>
        <end position="914"/>
    </location>
</feature>
<dbReference type="PROSITE" id="PS50081">
    <property type="entry name" value="ZF_DAG_PE_2"/>
    <property type="match status" value="1"/>
</dbReference>
<evidence type="ECO:0000313" key="10">
    <source>
        <dbReference type="EMBL" id="EGC33637.1"/>
    </source>
</evidence>
<feature type="compositionally biased region" description="Basic and acidic residues" evidence="6">
    <location>
        <begin position="87"/>
        <end position="134"/>
    </location>
</feature>
<dbReference type="GeneID" id="10503272"/>
<dbReference type="Pfam" id="PF06371">
    <property type="entry name" value="Drf_GBD"/>
    <property type="match status" value="1"/>
</dbReference>
<feature type="domain" description="Phorbol-ester/DAG-type" evidence="7">
    <location>
        <begin position="280"/>
        <end position="328"/>
    </location>
</feature>
<keyword evidence="11" id="KW-1185">Reference proteome</keyword>
<evidence type="ECO:0000259" key="9">
    <source>
        <dbReference type="PROSITE" id="PS51444"/>
    </source>
</evidence>
<evidence type="ECO:0000313" key="11">
    <source>
        <dbReference type="Proteomes" id="UP000001064"/>
    </source>
</evidence>
<organism evidence="10 11">
    <name type="scientific">Dictyostelium purpureum</name>
    <name type="common">Slime mold</name>
    <dbReference type="NCBI Taxonomy" id="5786"/>
    <lineage>
        <taxon>Eukaryota</taxon>
        <taxon>Amoebozoa</taxon>
        <taxon>Evosea</taxon>
        <taxon>Eumycetozoa</taxon>
        <taxon>Dictyostelia</taxon>
        <taxon>Dictyosteliales</taxon>
        <taxon>Dictyosteliaceae</taxon>
        <taxon>Dictyostelium</taxon>
    </lineage>
</organism>
<dbReference type="SUPFAM" id="SSF101447">
    <property type="entry name" value="Formin homology 2 domain (FH2 domain)"/>
    <property type="match status" value="1"/>
</dbReference>
<feature type="compositionally biased region" description="Low complexity" evidence="6">
    <location>
        <begin position="45"/>
        <end position="60"/>
    </location>
</feature>
<dbReference type="FunCoup" id="F0ZR10">
    <property type="interactions" value="1"/>
</dbReference>
<comment type="similarity">
    <text evidence="1">Belongs to the formin homology family. Diaphanous subfamily.</text>
</comment>
<evidence type="ECO:0000259" key="8">
    <source>
        <dbReference type="PROSITE" id="PS51232"/>
    </source>
</evidence>
<dbReference type="GO" id="GO:0070060">
    <property type="term" value="P:'de novo' actin filament nucleation"/>
    <property type="evidence" value="ECO:0007669"/>
    <property type="project" value="EnsemblProtists"/>
</dbReference>
<dbReference type="InterPro" id="IPR014768">
    <property type="entry name" value="GBD/FH3_dom"/>
</dbReference>
<feature type="domain" description="FH2" evidence="9">
    <location>
        <begin position="929"/>
        <end position="1317"/>
    </location>
</feature>
<feature type="compositionally biased region" description="Polar residues" evidence="6">
    <location>
        <begin position="1387"/>
        <end position="1397"/>
    </location>
</feature>
<name>F0ZR10_DICPU</name>
<dbReference type="GO" id="GO:0005938">
    <property type="term" value="C:cell cortex"/>
    <property type="evidence" value="ECO:0007669"/>
    <property type="project" value="EnsemblProtists"/>
</dbReference>
<dbReference type="Gene3D" id="1.25.10.10">
    <property type="entry name" value="Leucine-rich Repeat Variant"/>
    <property type="match status" value="1"/>
</dbReference>
<dbReference type="InterPro" id="IPR051412">
    <property type="entry name" value="Formin_Homology_Diaphanous_sf"/>
</dbReference>
<feature type="compositionally biased region" description="Basic and acidic residues" evidence="6">
    <location>
        <begin position="26"/>
        <end position="44"/>
    </location>
</feature>
<feature type="region of interest" description="Disordered" evidence="6">
    <location>
        <begin position="847"/>
        <end position="937"/>
    </location>
</feature>
<dbReference type="GO" id="GO:0030866">
    <property type="term" value="P:cortical actin cytoskeleton organization"/>
    <property type="evidence" value="ECO:0007669"/>
    <property type="project" value="EnsemblProtists"/>
</dbReference>
<dbReference type="GO" id="GO:0031267">
    <property type="term" value="F:small GTPase binding"/>
    <property type="evidence" value="ECO:0007669"/>
    <property type="project" value="InterPro"/>
</dbReference>
<dbReference type="InterPro" id="IPR016024">
    <property type="entry name" value="ARM-type_fold"/>
</dbReference>
<dbReference type="InterPro" id="IPR010473">
    <property type="entry name" value="GTPase-bd"/>
</dbReference>
<dbReference type="OrthoDB" id="1668162at2759"/>
<dbReference type="GO" id="GO:0046872">
    <property type="term" value="F:metal ion binding"/>
    <property type="evidence" value="ECO:0007669"/>
    <property type="project" value="UniProtKB-KW"/>
</dbReference>
<keyword evidence="4" id="KW-0175">Coiled coil</keyword>
<dbReference type="InParanoid" id="F0ZR10"/>
<evidence type="ECO:0000256" key="2">
    <source>
        <dbReference type="ARBA" id="ARBA00022723"/>
    </source>
</evidence>
<feature type="region of interest" description="Disordered" evidence="6">
    <location>
        <begin position="341"/>
        <end position="424"/>
    </location>
</feature>
<feature type="compositionally biased region" description="Low complexity" evidence="6">
    <location>
        <begin position="1"/>
        <end position="24"/>
    </location>
</feature>
<dbReference type="GO" id="GO:0005884">
    <property type="term" value="C:actin filament"/>
    <property type="evidence" value="ECO:0000318"/>
    <property type="project" value="GO_Central"/>
</dbReference>
<feature type="region of interest" description="Disordered" evidence="6">
    <location>
        <begin position="214"/>
        <end position="254"/>
    </location>
</feature>
<dbReference type="eggNOG" id="KOG1924">
    <property type="taxonomic scope" value="Eukaryota"/>
</dbReference>
<keyword evidence="2" id="KW-0479">Metal-binding</keyword>
<keyword evidence="5" id="KW-0009">Actin-binding</keyword>
<dbReference type="OMA" id="IFEMEDM"/>
<dbReference type="InterPro" id="IPR010472">
    <property type="entry name" value="FH3_dom"/>
</dbReference>
<dbReference type="PANTHER" id="PTHR45691">
    <property type="entry name" value="PROTEIN DIAPHANOUS"/>
    <property type="match status" value="1"/>
</dbReference>
<proteinExistence type="inferred from homology"/>
<feature type="compositionally biased region" description="Polar residues" evidence="6">
    <location>
        <begin position="61"/>
        <end position="70"/>
    </location>
</feature>
<feature type="domain" description="GBD/FH3" evidence="8">
    <location>
        <begin position="421"/>
        <end position="769"/>
    </location>
</feature>
<dbReference type="GO" id="GO:0030587">
    <property type="term" value="P:sorocarp development"/>
    <property type="evidence" value="ECO:0007669"/>
    <property type="project" value="EnsemblProtists"/>
</dbReference>
<evidence type="ECO:0000256" key="3">
    <source>
        <dbReference type="ARBA" id="ARBA00022833"/>
    </source>
</evidence>
<dbReference type="SMART" id="SM00109">
    <property type="entry name" value="C1"/>
    <property type="match status" value="1"/>
</dbReference>
<protein>
    <recommendedName>
        <fullName evidence="12">Actin binding protein</fullName>
    </recommendedName>
</protein>
<dbReference type="VEuPathDB" id="AmoebaDB:DICPUDRAFT_154316"/>
<feature type="region of interest" description="Disordered" evidence="6">
    <location>
        <begin position="1"/>
        <end position="196"/>
    </location>
</feature>
<dbReference type="InterPro" id="IPR046349">
    <property type="entry name" value="C1-like_sf"/>
</dbReference>
<dbReference type="Gene3D" id="1.10.238.150">
    <property type="entry name" value="Formin, FH3 diaphanous domain"/>
    <property type="match status" value="1"/>
</dbReference>
<dbReference type="InterPro" id="IPR002219">
    <property type="entry name" value="PKC_DAG/PE"/>
</dbReference>
<dbReference type="EMBL" id="GL871133">
    <property type="protein sequence ID" value="EGC33637.1"/>
    <property type="molecule type" value="Genomic_DNA"/>
</dbReference>
<accession>F0ZR10</accession>
<dbReference type="PROSITE" id="PS51444">
    <property type="entry name" value="FH2"/>
    <property type="match status" value="1"/>
</dbReference>
<feature type="compositionally biased region" description="Pro residues" evidence="6">
    <location>
        <begin position="862"/>
        <end position="871"/>
    </location>
</feature>
<dbReference type="InterPro" id="IPR011989">
    <property type="entry name" value="ARM-like"/>
</dbReference>
<dbReference type="SUPFAM" id="SSF57889">
    <property type="entry name" value="Cysteine-rich domain"/>
    <property type="match status" value="1"/>
</dbReference>
<dbReference type="SMART" id="SM01140">
    <property type="entry name" value="Drf_GBD"/>
    <property type="match status" value="1"/>
</dbReference>
<feature type="region of interest" description="Disordered" evidence="6">
    <location>
        <begin position="1299"/>
        <end position="1346"/>
    </location>
</feature>
<evidence type="ECO:0000256" key="1">
    <source>
        <dbReference type="ARBA" id="ARBA00008214"/>
    </source>
</evidence>
<dbReference type="SMART" id="SM01139">
    <property type="entry name" value="Drf_FH3"/>
    <property type="match status" value="1"/>
</dbReference>
<dbReference type="PROSITE" id="PS51232">
    <property type="entry name" value="GBD_FH3"/>
    <property type="match status" value="1"/>
</dbReference>
<reference evidence="11" key="1">
    <citation type="journal article" date="2011" name="Genome Biol.">
        <title>Comparative genomics of the social amoebae Dictyostelium discoideum and Dictyostelium purpureum.</title>
        <authorList>
            <consortium name="US DOE Joint Genome Institute (JGI-PGF)"/>
            <person name="Sucgang R."/>
            <person name="Kuo A."/>
            <person name="Tian X."/>
            <person name="Salerno W."/>
            <person name="Parikh A."/>
            <person name="Feasley C.L."/>
            <person name="Dalin E."/>
            <person name="Tu H."/>
            <person name="Huang E."/>
            <person name="Barry K."/>
            <person name="Lindquist E."/>
            <person name="Shapiro H."/>
            <person name="Bruce D."/>
            <person name="Schmutz J."/>
            <person name="Salamov A."/>
            <person name="Fey P."/>
            <person name="Gaudet P."/>
            <person name="Anjard C."/>
            <person name="Babu M.M."/>
            <person name="Basu S."/>
            <person name="Bushmanova Y."/>
            <person name="van der Wel H."/>
            <person name="Katoh-Kurasawa M."/>
            <person name="Dinh C."/>
            <person name="Coutinho P.M."/>
            <person name="Saito T."/>
            <person name="Elias M."/>
            <person name="Schaap P."/>
            <person name="Kay R.R."/>
            <person name="Henrissat B."/>
            <person name="Eichinger L."/>
            <person name="Rivero F."/>
            <person name="Putnam N.H."/>
            <person name="West C.M."/>
            <person name="Loomis W.F."/>
            <person name="Chisholm R.L."/>
            <person name="Shaulsky G."/>
            <person name="Strassmann J.E."/>
            <person name="Queller D.C."/>
            <person name="Kuspa A."/>
            <person name="Grigoriev I.V."/>
        </authorList>
    </citation>
    <scope>NUCLEOTIDE SEQUENCE [LARGE SCALE GENOMIC DNA]</scope>
    <source>
        <strain evidence="11">QSDP1</strain>
    </source>
</reference>
<feature type="compositionally biased region" description="Low complexity" evidence="6">
    <location>
        <begin position="173"/>
        <end position="191"/>
    </location>
</feature>
<dbReference type="InterPro" id="IPR042201">
    <property type="entry name" value="FH2_Formin_sf"/>
</dbReference>
<feature type="compositionally biased region" description="Pro residues" evidence="6">
    <location>
        <begin position="139"/>
        <end position="172"/>
    </location>
</feature>